<dbReference type="Pfam" id="PF03556">
    <property type="entry name" value="Cullin_binding"/>
    <property type="match status" value="1"/>
</dbReference>
<dbReference type="EMBL" id="KV419394">
    <property type="protein sequence ID" value="KZS98914.1"/>
    <property type="molecule type" value="Genomic_DNA"/>
</dbReference>
<evidence type="ECO:0000313" key="4">
    <source>
        <dbReference type="Proteomes" id="UP000076722"/>
    </source>
</evidence>
<organism evidence="3 4">
    <name type="scientific">Sistotremastrum niveocremeum HHB9708</name>
    <dbReference type="NCBI Taxonomy" id="1314777"/>
    <lineage>
        <taxon>Eukaryota</taxon>
        <taxon>Fungi</taxon>
        <taxon>Dikarya</taxon>
        <taxon>Basidiomycota</taxon>
        <taxon>Agaricomycotina</taxon>
        <taxon>Agaricomycetes</taxon>
        <taxon>Sistotremastrales</taxon>
        <taxon>Sistotremastraceae</taxon>
        <taxon>Sertulicium</taxon>
        <taxon>Sertulicium niveocremeum</taxon>
    </lineage>
</organism>
<dbReference type="AlphaFoldDB" id="A0A165AFD5"/>
<dbReference type="GO" id="GO:0032182">
    <property type="term" value="F:ubiquitin-like protein binding"/>
    <property type="evidence" value="ECO:0007669"/>
    <property type="project" value="TreeGrafter"/>
</dbReference>
<proteinExistence type="predicted"/>
<reference evidence="3 4" key="1">
    <citation type="journal article" date="2016" name="Mol. Biol. Evol.">
        <title>Comparative Genomics of Early-Diverging Mushroom-Forming Fungi Provides Insights into the Origins of Lignocellulose Decay Capabilities.</title>
        <authorList>
            <person name="Nagy L.G."/>
            <person name="Riley R."/>
            <person name="Tritt A."/>
            <person name="Adam C."/>
            <person name="Daum C."/>
            <person name="Floudas D."/>
            <person name="Sun H."/>
            <person name="Yadav J.S."/>
            <person name="Pangilinan J."/>
            <person name="Larsson K.H."/>
            <person name="Matsuura K."/>
            <person name="Barry K."/>
            <person name="Labutti K."/>
            <person name="Kuo R."/>
            <person name="Ohm R.A."/>
            <person name="Bhattacharya S.S."/>
            <person name="Shirouzu T."/>
            <person name="Yoshinaga Y."/>
            <person name="Martin F.M."/>
            <person name="Grigoriev I.V."/>
            <person name="Hibbett D.S."/>
        </authorList>
    </citation>
    <scope>NUCLEOTIDE SEQUENCE [LARGE SCALE GENOMIC DNA]</scope>
    <source>
        <strain evidence="3 4">HHB9708</strain>
    </source>
</reference>
<dbReference type="InterPro" id="IPR042460">
    <property type="entry name" value="DCN1-like_PONY"/>
</dbReference>
<evidence type="ECO:0000256" key="1">
    <source>
        <dbReference type="RuleBase" id="RU410713"/>
    </source>
</evidence>
<gene>
    <name evidence="3" type="ORF">SISNIDRAFT_3950</name>
</gene>
<feature type="domain" description="DCUN1" evidence="2">
    <location>
        <begin position="1"/>
        <end position="138"/>
    </location>
</feature>
<evidence type="ECO:0000313" key="3">
    <source>
        <dbReference type="EMBL" id="KZS98914.1"/>
    </source>
</evidence>
<dbReference type="OrthoDB" id="27198at2759"/>
<dbReference type="PANTHER" id="PTHR12281:SF31">
    <property type="entry name" value="DCN1-LIKE PROTEIN 3"/>
    <property type="match status" value="1"/>
</dbReference>
<evidence type="ECO:0000259" key="2">
    <source>
        <dbReference type="PROSITE" id="PS51229"/>
    </source>
</evidence>
<dbReference type="InterPro" id="IPR014764">
    <property type="entry name" value="DCN-prot"/>
</dbReference>
<dbReference type="GO" id="GO:0031624">
    <property type="term" value="F:ubiquitin conjugating enzyme binding"/>
    <property type="evidence" value="ECO:0007669"/>
    <property type="project" value="TreeGrafter"/>
</dbReference>
<keyword evidence="4" id="KW-1185">Reference proteome</keyword>
<protein>
    <recommendedName>
        <fullName evidence="1">Defective in cullin neddylation protein</fullName>
    </recommendedName>
</protein>
<name>A0A165AFD5_9AGAM</name>
<dbReference type="STRING" id="1314777.A0A165AFD5"/>
<dbReference type="PROSITE" id="PS51229">
    <property type="entry name" value="DCUN1"/>
    <property type="match status" value="1"/>
</dbReference>
<dbReference type="Gene3D" id="1.10.238.200">
    <property type="entry name" value="Cullin, PONY binding domain"/>
    <property type="match status" value="1"/>
</dbReference>
<accession>A0A165AFD5</accession>
<dbReference type="GO" id="GO:0045116">
    <property type="term" value="P:protein neddylation"/>
    <property type="evidence" value="ECO:0007669"/>
    <property type="project" value="TreeGrafter"/>
</dbReference>
<dbReference type="InterPro" id="IPR005176">
    <property type="entry name" value="PONY_dom"/>
</dbReference>
<dbReference type="GO" id="GO:0000151">
    <property type="term" value="C:ubiquitin ligase complex"/>
    <property type="evidence" value="ECO:0007669"/>
    <property type="project" value="TreeGrafter"/>
</dbReference>
<comment type="function">
    <text evidence="1">Neddylation of cullins play an essential role in the regulation of SCF-type complexes activity.</text>
</comment>
<dbReference type="GO" id="GO:0097602">
    <property type="term" value="F:cullin family protein binding"/>
    <property type="evidence" value="ECO:0007669"/>
    <property type="project" value="TreeGrafter"/>
</dbReference>
<sequence length="146" mass="16967">MRCCFLQPRPQRPILKLNPSLVPRNLTTRTSSRNMPWILMLRSRNFTSNIHSIPRRQARNIDMETTTALWSVLLAPRYPICNDLIAFVNERPNYKGVNKDLWSMTLEFCKEVKPEDLATYESDGAWPTLMDDFVAHMKSPNAQQSV</sequence>
<dbReference type="PANTHER" id="PTHR12281">
    <property type="entry name" value="RP42 RELATED"/>
    <property type="match status" value="1"/>
</dbReference>
<dbReference type="Proteomes" id="UP000076722">
    <property type="component" value="Unassembled WGS sequence"/>
</dbReference>